<dbReference type="GO" id="GO:0006508">
    <property type="term" value="P:proteolysis"/>
    <property type="evidence" value="ECO:0007669"/>
    <property type="project" value="UniProtKB-KW"/>
</dbReference>
<dbReference type="Gene3D" id="3.40.395.10">
    <property type="entry name" value="Adenoviral Proteinase, Chain A"/>
    <property type="match status" value="1"/>
</dbReference>
<gene>
    <name evidence="6" type="ORF">T459_30454</name>
</gene>
<evidence type="ECO:0000256" key="1">
    <source>
        <dbReference type="ARBA" id="ARBA00005234"/>
    </source>
</evidence>
<evidence type="ECO:0000313" key="7">
    <source>
        <dbReference type="Proteomes" id="UP000222542"/>
    </source>
</evidence>
<dbReference type="InterPro" id="IPR038765">
    <property type="entry name" value="Papain-like_cys_pep_sf"/>
</dbReference>
<dbReference type="PANTHER" id="PTHR31470">
    <property type="entry name" value="CYSTEINE PROTEINASES SUPERFAMILY PROTEIN-RELATED-RELATED"/>
    <property type="match status" value="1"/>
</dbReference>
<comment type="similarity">
    <text evidence="1">Belongs to the peptidase C48 family.</text>
</comment>
<dbReference type="EMBL" id="AYRZ02000012">
    <property type="protein sequence ID" value="PHT66029.1"/>
    <property type="molecule type" value="Genomic_DNA"/>
</dbReference>
<dbReference type="AlphaFoldDB" id="A0A2G2Y8L8"/>
<sequence length="343" mass="38578">MLSSFSFSSYTYSDPKKAPRTPKKGKGKSSDRDDLVSTVGPSFKNKNLIEALKVFETTSHYDYDHNGCTDFSLDFTTSSECSACKCQNCKVKHDGVINAINALTASVKKMTSKRGVIPSKRISYPDTPLEIKLSKRRRKDTSKASSSIKNGKIAMSLSLSCTDVQCARATGEQHELEKLKVSQNEEYLINIIKGFSIPAGLPWYLVDEVYIPINCGDEFHWVLAVIVLKERRIRVYDSMSRRRRFGSSSKIQKLAKILPTYLDMSDFLDQKVHIDWSMIEAYRDKIANPFDVQYVEGIAQQTIGSLDYDPLVVAYAEYLSDGLQVLNDGLDAGLLRKRYAALL</sequence>
<evidence type="ECO:0000256" key="4">
    <source>
        <dbReference type="SAM" id="MobiDB-lite"/>
    </source>
</evidence>
<dbReference type="Gramene" id="PHT66029">
    <property type="protein sequence ID" value="PHT66029"/>
    <property type="gene ID" value="T459_30454"/>
</dbReference>
<feature type="compositionally biased region" description="Basic residues" evidence="4">
    <location>
        <begin position="18"/>
        <end position="27"/>
    </location>
</feature>
<reference evidence="6 7" key="2">
    <citation type="journal article" date="2017" name="Genome Biol.">
        <title>New reference genome sequences of hot pepper reveal the massive evolution of plant disease-resistance genes by retroduplication.</title>
        <authorList>
            <person name="Kim S."/>
            <person name="Park J."/>
            <person name="Yeom S.I."/>
            <person name="Kim Y.M."/>
            <person name="Seo E."/>
            <person name="Kim K.T."/>
            <person name="Kim M.S."/>
            <person name="Lee J.M."/>
            <person name="Cheong K."/>
            <person name="Shin H.S."/>
            <person name="Kim S.B."/>
            <person name="Han K."/>
            <person name="Lee J."/>
            <person name="Park M."/>
            <person name="Lee H.A."/>
            <person name="Lee H.Y."/>
            <person name="Lee Y."/>
            <person name="Oh S."/>
            <person name="Lee J.H."/>
            <person name="Choi E."/>
            <person name="Choi E."/>
            <person name="Lee S.E."/>
            <person name="Jeon J."/>
            <person name="Kim H."/>
            <person name="Choi G."/>
            <person name="Song H."/>
            <person name="Lee J."/>
            <person name="Lee S.C."/>
            <person name="Kwon J.K."/>
            <person name="Lee H.Y."/>
            <person name="Koo N."/>
            <person name="Hong Y."/>
            <person name="Kim R.W."/>
            <person name="Kang W.H."/>
            <person name="Huh J.H."/>
            <person name="Kang B.C."/>
            <person name="Yang T.J."/>
            <person name="Lee Y.H."/>
            <person name="Bennetzen J.L."/>
            <person name="Choi D."/>
        </authorList>
    </citation>
    <scope>NUCLEOTIDE SEQUENCE [LARGE SCALE GENOMIC DNA]</scope>
    <source>
        <strain evidence="7">cv. CM334</strain>
    </source>
</reference>
<organism evidence="6 7">
    <name type="scientific">Capsicum annuum</name>
    <name type="common">Capsicum pepper</name>
    <dbReference type="NCBI Taxonomy" id="4072"/>
    <lineage>
        <taxon>Eukaryota</taxon>
        <taxon>Viridiplantae</taxon>
        <taxon>Streptophyta</taxon>
        <taxon>Embryophyta</taxon>
        <taxon>Tracheophyta</taxon>
        <taxon>Spermatophyta</taxon>
        <taxon>Magnoliopsida</taxon>
        <taxon>eudicotyledons</taxon>
        <taxon>Gunneridae</taxon>
        <taxon>Pentapetalae</taxon>
        <taxon>asterids</taxon>
        <taxon>lamiids</taxon>
        <taxon>Solanales</taxon>
        <taxon>Solanaceae</taxon>
        <taxon>Solanoideae</taxon>
        <taxon>Capsiceae</taxon>
        <taxon>Capsicum</taxon>
    </lineage>
</organism>
<name>A0A2G2Y8L8_CAPAN</name>
<feature type="region of interest" description="Disordered" evidence="4">
    <location>
        <begin position="1"/>
        <end position="38"/>
    </location>
</feature>
<dbReference type="Pfam" id="PF02902">
    <property type="entry name" value="Peptidase_C48"/>
    <property type="match status" value="1"/>
</dbReference>
<proteinExistence type="inferred from homology"/>
<keyword evidence="2" id="KW-0645">Protease</keyword>
<keyword evidence="7" id="KW-1185">Reference proteome</keyword>
<dbReference type="SUPFAM" id="SSF54001">
    <property type="entry name" value="Cysteine proteinases"/>
    <property type="match status" value="1"/>
</dbReference>
<feature type="compositionally biased region" description="Low complexity" evidence="4">
    <location>
        <begin position="1"/>
        <end position="13"/>
    </location>
</feature>
<protein>
    <recommendedName>
        <fullName evidence="5">Ubiquitin-like protease family profile domain-containing protein</fullName>
    </recommendedName>
</protein>
<evidence type="ECO:0000313" key="6">
    <source>
        <dbReference type="EMBL" id="PHT66029.1"/>
    </source>
</evidence>
<evidence type="ECO:0000256" key="3">
    <source>
        <dbReference type="ARBA" id="ARBA00022801"/>
    </source>
</evidence>
<keyword evidence="3" id="KW-0378">Hydrolase</keyword>
<dbReference type="GO" id="GO:0008234">
    <property type="term" value="F:cysteine-type peptidase activity"/>
    <property type="evidence" value="ECO:0007669"/>
    <property type="project" value="InterPro"/>
</dbReference>
<comment type="caution">
    <text evidence="6">The sequence shown here is derived from an EMBL/GenBank/DDBJ whole genome shotgun (WGS) entry which is preliminary data.</text>
</comment>
<dbReference type="Proteomes" id="UP000222542">
    <property type="component" value="Unassembled WGS sequence"/>
</dbReference>
<accession>A0A2G2Y8L8</accession>
<evidence type="ECO:0000256" key="2">
    <source>
        <dbReference type="ARBA" id="ARBA00022670"/>
    </source>
</evidence>
<dbReference type="PANTHER" id="PTHR31470:SF46">
    <property type="entry name" value="ULP1 PROTEASE FAMILY, C-TERMINAL CATALYTIC DOMAIN CONTAINING PROTEIN"/>
    <property type="match status" value="1"/>
</dbReference>
<dbReference type="PROSITE" id="PS50600">
    <property type="entry name" value="ULP_PROTEASE"/>
    <property type="match status" value="1"/>
</dbReference>
<dbReference type="InterPro" id="IPR003653">
    <property type="entry name" value="Peptidase_C48_C"/>
</dbReference>
<reference evidence="6 7" key="1">
    <citation type="journal article" date="2014" name="Nat. Genet.">
        <title>Genome sequence of the hot pepper provides insights into the evolution of pungency in Capsicum species.</title>
        <authorList>
            <person name="Kim S."/>
            <person name="Park M."/>
            <person name="Yeom S.I."/>
            <person name="Kim Y.M."/>
            <person name="Lee J.M."/>
            <person name="Lee H.A."/>
            <person name="Seo E."/>
            <person name="Choi J."/>
            <person name="Cheong K."/>
            <person name="Kim K.T."/>
            <person name="Jung K."/>
            <person name="Lee G.W."/>
            <person name="Oh S.K."/>
            <person name="Bae C."/>
            <person name="Kim S.B."/>
            <person name="Lee H.Y."/>
            <person name="Kim S.Y."/>
            <person name="Kim M.S."/>
            <person name="Kang B.C."/>
            <person name="Jo Y.D."/>
            <person name="Yang H.B."/>
            <person name="Jeong H.J."/>
            <person name="Kang W.H."/>
            <person name="Kwon J.K."/>
            <person name="Shin C."/>
            <person name="Lim J.Y."/>
            <person name="Park J.H."/>
            <person name="Huh J.H."/>
            <person name="Kim J.S."/>
            <person name="Kim B.D."/>
            <person name="Cohen O."/>
            <person name="Paran I."/>
            <person name="Suh M.C."/>
            <person name="Lee S.B."/>
            <person name="Kim Y.K."/>
            <person name="Shin Y."/>
            <person name="Noh S.J."/>
            <person name="Park J."/>
            <person name="Seo Y.S."/>
            <person name="Kwon S.Y."/>
            <person name="Kim H.A."/>
            <person name="Park J.M."/>
            <person name="Kim H.J."/>
            <person name="Choi S.B."/>
            <person name="Bosland P.W."/>
            <person name="Reeves G."/>
            <person name="Jo S.H."/>
            <person name="Lee B.W."/>
            <person name="Cho H.T."/>
            <person name="Choi H.S."/>
            <person name="Lee M.S."/>
            <person name="Yu Y."/>
            <person name="Do Choi Y."/>
            <person name="Park B.S."/>
            <person name="van Deynze A."/>
            <person name="Ashrafi H."/>
            <person name="Hill T."/>
            <person name="Kim W.T."/>
            <person name="Pai H.S."/>
            <person name="Ahn H.K."/>
            <person name="Yeam I."/>
            <person name="Giovannoni J.J."/>
            <person name="Rose J.K."/>
            <person name="Sorensen I."/>
            <person name="Lee S.J."/>
            <person name="Kim R.W."/>
            <person name="Choi I.Y."/>
            <person name="Choi B.S."/>
            <person name="Lim J.S."/>
            <person name="Lee Y.H."/>
            <person name="Choi D."/>
        </authorList>
    </citation>
    <scope>NUCLEOTIDE SEQUENCE [LARGE SCALE GENOMIC DNA]</scope>
    <source>
        <strain evidence="7">cv. CM334</strain>
    </source>
</reference>
<feature type="domain" description="Ubiquitin-like protease family profile" evidence="5">
    <location>
        <begin position="131"/>
        <end position="319"/>
    </location>
</feature>
<evidence type="ECO:0000259" key="5">
    <source>
        <dbReference type="PROSITE" id="PS50600"/>
    </source>
</evidence>